<dbReference type="EMBL" id="FNYR01000027">
    <property type="protein sequence ID" value="SEJ16863.1"/>
    <property type="molecule type" value="Genomic_DNA"/>
</dbReference>
<dbReference type="Proteomes" id="UP000198888">
    <property type="component" value="Unassembled WGS sequence"/>
</dbReference>
<reference evidence="1 2" key="1">
    <citation type="submission" date="2016-10" db="EMBL/GenBank/DDBJ databases">
        <authorList>
            <person name="de Groot N.N."/>
        </authorList>
    </citation>
    <scope>NUCLEOTIDE SEQUENCE [LARGE SCALE GENOMIC DNA]</scope>
    <source>
        <strain evidence="1 2">DSM 22187</strain>
    </source>
</reference>
<dbReference type="STRING" id="1073996.SAMN05444271_12720"/>
<sequence length="71" mass="8185">MVVDDEKSSRDRVSLTHEDVGTYDPSYYEMQLVHAVESVLLPFGWDRTDIRRELTGTQKMDLTTYTADGDQ</sequence>
<keyword evidence="2" id="KW-1185">Reference proteome</keyword>
<evidence type="ECO:0000313" key="2">
    <source>
        <dbReference type="Proteomes" id="UP000198888"/>
    </source>
</evidence>
<dbReference type="AlphaFoldDB" id="A0A1H6WJ00"/>
<name>A0A1H6WJ00_9EURY</name>
<proteinExistence type="predicted"/>
<gene>
    <name evidence="1" type="ORF">SAMN05444271_12720</name>
</gene>
<protein>
    <submittedName>
        <fullName evidence="1">DNA polymerase I</fullName>
    </submittedName>
</protein>
<evidence type="ECO:0000313" key="1">
    <source>
        <dbReference type="EMBL" id="SEJ16863.1"/>
    </source>
</evidence>
<organism evidence="1 2">
    <name type="scientific">Halohasta litchfieldiae</name>
    <dbReference type="NCBI Taxonomy" id="1073996"/>
    <lineage>
        <taxon>Archaea</taxon>
        <taxon>Methanobacteriati</taxon>
        <taxon>Methanobacteriota</taxon>
        <taxon>Stenosarchaea group</taxon>
        <taxon>Halobacteria</taxon>
        <taxon>Halobacteriales</taxon>
        <taxon>Haloferacaceae</taxon>
        <taxon>Halohasta</taxon>
    </lineage>
</organism>
<accession>A0A1H6WJ00</accession>